<keyword evidence="2" id="KW-1185">Reference proteome</keyword>
<dbReference type="EMBL" id="KP010268">
    <property type="protein sequence ID" value="AIY32330.1"/>
    <property type="molecule type" value="Genomic_DNA"/>
</dbReference>
<organism evidence="1 2">
    <name type="scientific">Shigella phage SfMu</name>
    <dbReference type="NCBI Taxonomy" id="1567022"/>
    <lineage>
        <taxon>Viruses</taxon>
        <taxon>Duplodnaviria</taxon>
        <taxon>Heunggongvirae</taxon>
        <taxon>Uroviricota</taxon>
        <taxon>Caudoviricetes</taxon>
        <taxon>Muvirus</taxon>
        <taxon>Muvirus SfMu</taxon>
    </lineage>
</organism>
<dbReference type="OrthoDB" id="12183at10239"/>
<dbReference type="Proteomes" id="UP000032404">
    <property type="component" value="Segment"/>
</dbReference>
<proteinExistence type="predicted"/>
<dbReference type="KEGG" id="vg:24724658"/>
<accession>A0A0C4UR01</accession>
<name>A0A0C4UR01_9CAUD</name>
<dbReference type="RefSeq" id="YP_009152217.1">
    <property type="nucleotide sequence ID" value="NC_027382.1"/>
</dbReference>
<dbReference type="GeneID" id="24724658"/>
<sequence length="156" mass="17220">MSLDMNVAVDVRRIQLALDELGTVTRDRAIPRVMAAALLSSTEQAFERQADPDTGKGWEAWSDSWLAWRQDHGFVPGSILTLHGDLARSITTDYGQDYALIGSPKIYAAIHQWGGTPDMAPRPAGVPARPYMGLDKTGEQEIFDAIRKRVSVALRQ</sequence>
<evidence type="ECO:0000313" key="2">
    <source>
        <dbReference type="Proteomes" id="UP000032404"/>
    </source>
</evidence>
<dbReference type="Pfam" id="PF05069">
    <property type="entry name" value="Phage_tail_S"/>
    <property type="match status" value="1"/>
</dbReference>
<gene>
    <name evidence="1" type="ORF">SfMu_31</name>
</gene>
<protein>
    <submittedName>
        <fullName evidence="1">Virion morphogenesis protein</fullName>
    </submittedName>
</protein>
<evidence type="ECO:0000313" key="1">
    <source>
        <dbReference type="EMBL" id="AIY32330.1"/>
    </source>
</evidence>
<dbReference type="NCBIfam" id="TIGR01635">
    <property type="entry name" value="tail_comp_S"/>
    <property type="match status" value="1"/>
</dbReference>
<dbReference type="InterPro" id="IPR006522">
    <property type="entry name" value="Phage_virion_morphogenesis"/>
</dbReference>
<reference evidence="1 2" key="1">
    <citation type="journal article" date="2015" name="PLoS ONE">
        <title>Identification and Molecular Characterisation of a Novel Mu-Like Bacteriophage, SfMu, of Shigella flexneri.</title>
        <authorList>
            <person name="Jakhetia R."/>
            <person name="Verma N."/>
        </authorList>
    </citation>
    <scope>NUCLEOTIDE SEQUENCE [LARGE SCALE GENOMIC DNA]</scope>
</reference>